<dbReference type="EMBL" id="PGGS01000329">
    <property type="protein sequence ID" value="PNH05152.1"/>
    <property type="molecule type" value="Genomic_DNA"/>
</dbReference>
<evidence type="ECO:0000313" key="6">
    <source>
        <dbReference type="EMBL" id="PNH05152.1"/>
    </source>
</evidence>
<feature type="transmembrane region" description="Helical" evidence="4">
    <location>
        <begin position="219"/>
        <end position="243"/>
    </location>
</feature>
<feature type="compositionally biased region" description="Gly residues" evidence="3">
    <location>
        <begin position="1325"/>
        <end position="1334"/>
    </location>
</feature>
<keyword evidence="1" id="KW-0675">Receptor</keyword>
<proteinExistence type="predicted"/>
<dbReference type="Pfam" id="PF25474">
    <property type="entry name" value="TPR_TmcB"/>
    <property type="match status" value="1"/>
</dbReference>
<reference evidence="6 7" key="1">
    <citation type="journal article" date="2017" name="Mol. Biol. Evol.">
        <title>The 4-celled Tetrabaena socialis nuclear genome reveals the essential components for genetic control of cell number at the origin of multicellularity in the volvocine lineage.</title>
        <authorList>
            <person name="Featherston J."/>
            <person name="Arakaki Y."/>
            <person name="Hanschen E.R."/>
            <person name="Ferris P.J."/>
            <person name="Michod R.E."/>
            <person name="Olson B.J.S.C."/>
            <person name="Nozaki H."/>
            <person name="Durand P.M."/>
        </authorList>
    </citation>
    <scope>NUCLEOTIDE SEQUENCE [LARGE SCALE GENOMIC DNA]</scope>
    <source>
        <strain evidence="6 7">NIES-571</strain>
    </source>
</reference>
<keyword evidence="7" id="KW-1185">Reference proteome</keyword>
<sequence length="2199" mass="236640">MTLQRSGSSVAGSSIGGGAASSLSAGSRRPRANRAQDESSPGRGDDDFVDRRSSLENGVFGVLFTLSKESSESRIRIRWILLKIFLDGWQLFSTVIDPELQGWDINPTGRVWSIVDVLNFKWVADLGYSAYLALLYSMLALLGLNVGLCVWVAWCFKEQKFPVVWPIKVLQVFTSVLFHAFDVASLNMLQLGISCRYFGPSPKMHFDLLPEYSCVASPHLIQTVVSALSLVLFVVIAMLLNMAEVEVNPLSRRPLALGHSGSEVTAFAIKVLLTLVNVFFPWPRVVSCLYLVLAVALAYQYLRHPGHLVQWVSDLKSGVAIAIVWCAFAGVLLVFRPGVSANGVQAWAHALTVTMLAGLCPAFGVGMLWSRLMTKRMTKKALNALANRQPNAPLQDVCQNLDDPRDVEIVARCCRVWTDRYTLAPEAVANAQSVIKAGLAMFPSSAYMVLLHANFMIDVLGVTQSGGRRIEDARKLNPGIMCRFISFVRQQQATQKAAGHNANDGASMDLLGYVEYQRKQRMVVRLHREALQAMCAFWKSLDAHTVSFTRMARLLGKIEGSVSQAQTAYRVVLETYGSSPKLVRLYGKFLEGCKYDPWGAQEYYTEADRLEEVKSGVASGPLLPDGTPLSRMDDMSVGVLVINAAGEVQMANKMAYTMFGYMRGALDAKPLVMLLAPHSMQTLTNMLARLVAASSLTAVMVNPEDTPAGGMKPDAVVVAMHSDRVAFSAKLSIRKASGVGEDSTFITLWESLPPIKGVATLWVAPNGEIAACDPQFVSITGWKASEVHCANLSSLLSFPPDAAENQVAAAADEEFGSAALAQQSGHSGAEMVARLLAQPAVAPGGAGASLPCFGMHKFDDCPMACAASIIARKDASVALVYELRIKLTVMDPPMLLVVDRKGAIKYASVEFVASVKDTGYNGGTLAAAGGPRHAGGMGPLRGPGRGGGHFPTPLGSVTSSTDQLAAYTLSDFLLPHWKEVHAKILKDATATSLPSRSPLACRNDGGQGPTQELRTLGGKPLFMHVSIAATDIMGEMVHTVRMARSSLATCLSERRLRLMVSSKGVIMDVSKETPTSLFGLDPSQVIGRGLYELVDESLQQSDADVSKPAAEGKRAFAALVQRSLTYPGGSWRVHVTIPLASTGPVPGTSSAAAARVARIKPAIMQVFMEDLLNPPETNAVDDTEADFSVVVDLWSTACVSGLLAVDGQGRVTAVLEESTRPPGLLFGLPSQSLVGEMLGALLELPAGCCTPADLLTPLGAKKSNLRTTKHSDVKVGPMHVLRGSHTDGRGPVMLAIQLQAGSAGDVVQDLGPEQPVELRDQASIHGGGGVGGGSTRSINSVSSEPREGRQQGAQRISTWVSSKGAFYQNAAPSRVGSSASQASDDDDDVAAMPLGVLPLVPPLAPHKGGGEGAGLTAANEGYGIDGGRTASGGAAAARLGQQERQDEEAASEGGNSNRSGGGAEYKRGKRFRKLAKMLDSGDAQQALQKLRVHALWVVGLLVVVHVVCFVVTKIAVQDQEKSMLAIGRAGQSQRFWQMIITDTRSLDVISRNMTVTSSNLPDLYTASSVPFLLKRLTTSANEVKARFNEVLDSHADTKSPILALLYYTTCTDFMTRFYSLANSIEANYETWRQEGIYISDTFAGQFLIKSGPDFFPAGRKVLDALLFQAVDNSESVKRIQYVFLAVEGVLTCLAACYLAFLLHAVAIQRYTLYGTFLGVPVGLTRALATDNTNLEEEASIPMPDVHQAGEEKLHHHARLAGDGSNNRVTSVISANDVGLMNRRDNGTYLDDVAAKKERYRRSSSAQFFEVGQGGHGRGCWRSFSSIIKSLVGGPRWGGGHGVFPASSLPGASGSSNKRSLKTDSHDTGILLLPFVLWAFLVIILYTVAVFKMEGVVEAVAVHSVTNYMSARTMRAVFFSQELAIVRDPALLEAKRAKLRAATKLVRDTWYTLQLGRDAYLAAGNDTERFPLVKVGVAHASARLTRIFYEDGHCHLAPENLPCLGPDYRYARVVQMGVDSIYNLYLRALVAMSTNTSAVPLGLGDENFNLVYHVGSKDLLDGTREIKDAHYNSLLTLFNGILMFHILLFVLLWIIFSAWILLLLNPLVKRVAKERRRIAELLSQLPIELDVERLVSKALGTTTTAVIGVELGPGPDAQADAGANKWKAIIRTASSLAVLAGKSANNRSVRGSLTGIQTTQ</sequence>
<dbReference type="PROSITE" id="PS50112">
    <property type="entry name" value="PAS"/>
    <property type="match status" value="1"/>
</dbReference>
<feature type="region of interest" description="Disordered" evidence="3">
    <location>
        <begin position="1"/>
        <end position="49"/>
    </location>
</feature>
<feature type="transmembrane region" description="Helical" evidence="4">
    <location>
        <begin position="2081"/>
        <end position="2107"/>
    </location>
</feature>
<keyword evidence="4" id="KW-1133">Transmembrane helix</keyword>
<keyword evidence="2" id="KW-0716">Sensory transduction</keyword>
<evidence type="ECO:0000256" key="1">
    <source>
        <dbReference type="ARBA" id="ARBA00022543"/>
    </source>
</evidence>
<feature type="domain" description="PAS" evidence="5">
    <location>
        <begin position="632"/>
        <end position="694"/>
    </location>
</feature>
<dbReference type="InterPro" id="IPR052994">
    <property type="entry name" value="Tiny_macrocysts_regulators"/>
</dbReference>
<keyword evidence="1" id="KW-0157">Chromophore</keyword>
<evidence type="ECO:0000313" key="7">
    <source>
        <dbReference type="Proteomes" id="UP000236333"/>
    </source>
</evidence>
<name>A0A2J7ZY19_9CHLO</name>
<comment type="caution">
    <text evidence="6">The sequence shown here is derived from an EMBL/GenBank/DDBJ whole genome shotgun (WGS) entry which is preliminary data.</text>
</comment>
<feature type="transmembrane region" description="Helical" evidence="4">
    <location>
        <begin position="282"/>
        <end position="302"/>
    </location>
</feature>
<dbReference type="InterPro" id="IPR057352">
    <property type="entry name" value="TPR_TmcB/C"/>
</dbReference>
<evidence type="ECO:0000256" key="3">
    <source>
        <dbReference type="SAM" id="MobiDB-lite"/>
    </source>
</evidence>
<dbReference type="Proteomes" id="UP000236333">
    <property type="component" value="Unassembled WGS sequence"/>
</dbReference>
<keyword evidence="4" id="KW-0812">Transmembrane</keyword>
<feature type="compositionally biased region" description="Low complexity" evidence="3">
    <location>
        <begin position="1"/>
        <end position="13"/>
    </location>
</feature>
<feature type="transmembrane region" description="Helical" evidence="4">
    <location>
        <begin position="1681"/>
        <end position="1702"/>
    </location>
</feature>
<feature type="transmembrane region" description="Helical" evidence="4">
    <location>
        <begin position="128"/>
        <end position="156"/>
    </location>
</feature>
<feature type="region of interest" description="Disordered" evidence="3">
    <location>
        <begin position="1322"/>
        <end position="1355"/>
    </location>
</feature>
<dbReference type="Gene3D" id="3.30.450.20">
    <property type="entry name" value="PAS domain"/>
    <property type="match status" value="1"/>
</dbReference>
<keyword evidence="4" id="KW-0472">Membrane</keyword>
<gene>
    <name evidence="6" type="ORF">TSOC_008613</name>
</gene>
<dbReference type="OrthoDB" id="533766at2759"/>
<evidence type="ECO:0000256" key="2">
    <source>
        <dbReference type="ARBA" id="ARBA00022606"/>
    </source>
</evidence>
<feature type="region of interest" description="Disordered" evidence="3">
    <location>
        <begin position="1429"/>
        <end position="1465"/>
    </location>
</feature>
<evidence type="ECO:0000259" key="5">
    <source>
        <dbReference type="PROSITE" id="PS50112"/>
    </source>
</evidence>
<dbReference type="PANTHER" id="PTHR31600">
    <property type="entry name" value="TINY MACROCYSTS PROTEIN B-RELATED"/>
    <property type="match status" value="1"/>
</dbReference>
<accession>A0A2J7ZY19</accession>
<evidence type="ECO:0000256" key="4">
    <source>
        <dbReference type="SAM" id="Phobius"/>
    </source>
</evidence>
<dbReference type="InterPro" id="IPR035965">
    <property type="entry name" value="PAS-like_dom_sf"/>
</dbReference>
<dbReference type="SUPFAM" id="SSF55785">
    <property type="entry name" value="PYP-like sensor domain (PAS domain)"/>
    <property type="match status" value="1"/>
</dbReference>
<dbReference type="GO" id="GO:0009881">
    <property type="term" value="F:photoreceptor activity"/>
    <property type="evidence" value="ECO:0007669"/>
    <property type="project" value="UniProtKB-KW"/>
</dbReference>
<feature type="compositionally biased region" description="Low complexity" evidence="3">
    <location>
        <begin position="1431"/>
        <end position="1442"/>
    </location>
</feature>
<feature type="transmembrane region" description="Helical" evidence="4">
    <location>
        <begin position="1867"/>
        <end position="1890"/>
    </location>
</feature>
<dbReference type="InterPro" id="IPR000014">
    <property type="entry name" value="PAS"/>
</dbReference>
<keyword evidence="1" id="KW-0600">Photoreceptor protein</keyword>
<protein>
    <submittedName>
        <fullName evidence="6">Tiny macrocysts protein B</fullName>
    </submittedName>
</protein>
<feature type="transmembrane region" description="Helical" evidence="4">
    <location>
        <begin position="314"/>
        <end position="335"/>
    </location>
</feature>
<feature type="transmembrane region" description="Helical" evidence="4">
    <location>
        <begin position="347"/>
        <end position="370"/>
    </location>
</feature>
<organism evidence="6 7">
    <name type="scientific">Tetrabaena socialis</name>
    <dbReference type="NCBI Taxonomy" id="47790"/>
    <lineage>
        <taxon>Eukaryota</taxon>
        <taxon>Viridiplantae</taxon>
        <taxon>Chlorophyta</taxon>
        <taxon>core chlorophytes</taxon>
        <taxon>Chlorophyceae</taxon>
        <taxon>CS clade</taxon>
        <taxon>Chlamydomonadales</taxon>
        <taxon>Tetrabaenaceae</taxon>
        <taxon>Tetrabaena</taxon>
    </lineage>
</organism>
<dbReference type="Pfam" id="PF13426">
    <property type="entry name" value="PAS_9"/>
    <property type="match status" value="1"/>
</dbReference>
<feature type="transmembrane region" description="Helical" evidence="4">
    <location>
        <begin position="1494"/>
        <end position="1516"/>
    </location>
</feature>
<dbReference type="PANTHER" id="PTHR31600:SF2">
    <property type="entry name" value="GAMETE ENRICHED GENE 10 PROTEIN-RELATED"/>
    <property type="match status" value="1"/>
</dbReference>